<dbReference type="SMART" id="SM00487">
    <property type="entry name" value="DEXDc"/>
    <property type="match status" value="1"/>
</dbReference>
<dbReference type="EC" id="3.6.4.13" evidence="1"/>
<dbReference type="GO" id="GO:0003724">
    <property type="term" value="F:RNA helicase activity"/>
    <property type="evidence" value="ECO:0007669"/>
    <property type="project" value="UniProtKB-EC"/>
</dbReference>
<dbReference type="SUPFAM" id="SSF52540">
    <property type="entry name" value="P-loop containing nucleoside triphosphate hydrolases"/>
    <property type="match status" value="2"/>
</dbReference>
<evidence type="ECO:0000256" key="5">
    <source>
        <dbReference type="ARBA" id="ARBA00022840"/>
    </source>
</evidence>
<keyword evidence="5" id="KW-0067">ATP-binding</keyword>
<evidence type="ECO:0000256" key="6">
    <source>
        <dbReference type="PROSITE-ProRule" id="PRU00552"/>
    </source>
</evidence>
<gene>
    <name evidence="11" type="ORF">WR25_01404</name>
</gene>
<feature type="compositionally biased region" description="Acidic residues" evidence="7">
    <location>
        <begin position="858"/>
        <end position="906"/>
    </location>
</feature>
<evidence type="ECO:0000313" key="11">
    <source>
        <dbReference type="EMBL" id="PAV83287.1"/>
    </source>
</evidence>
<dbReference type="AlphaFoldDB" id="A0A2A2LB55"/>
<proteinExistence type="predicted"/>
<feature type="region of interest" description="Disordered" evidence="7">
    <location>
        <begin position="847"/>
        <end position="906"/>
    </location>
</feature>
<dbReference type="PROSITE" id="PS51194">
    <property type="entry name" value="HELICASE_CTER"/>
    <property type="match status" value="1"/>
</dbReference>
<evidence type="ECO:0000256" key="7">
    <source>
        <dbReference type="SAM" id="MobiDB-lite"/>
    </source>
</evidence>
<keyword evidence="3" id="KW-0378">Hydrolase</keyword>
<evidence type="ECO:0000256" key="4">
    <source>
        <dbReference type="ARBA" id="ARBA00022806"/>
    </source>
</evidence>
<dbReference type="GO" id="GO:0005524">
    <property type="term" value="F:ATP binding"/>
    <property type="evidence" value="ECO:0007669"/>
    <property type="project" value="UniProtKB-KW"/>
</dbReference>
<comment type="caution">
    <text evidence="11">The sequence shown here is derived from an EMBL/GenBank/DDBJ whole genome shotgun (WGS) entry which is preliminary data.</text>
</comment>
<name>A0A2A2LB55_9BILA</name>
<feature type="region of interest" description="Disordered" evidence="7">
    <location>
        <begin position="47"/>
        <end position="72"/>
    </location>
</feature>
<feature type="domain" description="DEAD-box RNA helicase Q" evidence="10">
    <location>
        <begin position="185"/>
        <end position="213"/>
    </location>
</feature>
<dbReference type="GO" id="GO:0016787">
    <property type="term" value="F:hydrolase activity"/>
    <property type="evidence" value="ECO:0007669"/>
    <property type="project" value="UniProtKB-KW"/>
</dbReference>
<dbReference type="PANTHER" id="PTHR47958">
    <property type="entry name" value="ATP-DEPENDENT RNA HELICASE DBP3"/>
    <property type="match status" value="1"/>
</dbReference>
<evidence type="ECO:0000256" key="3">
    <source>
        <dbReference type="ARBA" id="ARBA00022801"/>
    </source>
</evidence>
<dbReference type="InterPro" id="IPR014014">
    <property type="entry name" value="RNA_helicase_DEAD_Q_motif"/>
</dbReference>
<evidence type="ECO:0000256" key="1">
    <source>
        <dbReference type="ARBA" id="ARBA00012552"/>
    </source>
</evidence>
<keyword evidence="4" id="KW-0347">Helicase</keyword>
<reference evidence="11 12" key="1">
    <citation type="journal article" date="2017" name="Curr. Biol.">
        <title>Genome architecture and evolution of a unichromosomal asexual nematode.</title>
        <authorList>
            <person name="Fradin H."/>
            <person name="Zegar C."/>
            <person name="Gutwein M."/>
            <person name="Lucas J."/>
            <person name="Kovtun M."/>
            <person name="Corcoran D."/>
            <person name="Baugh L.R."/>
            <person name="Kiontke K."/>
            <person name="Gunsalus K."/>
            <person name="Fitch D.H."/>
            <person name="Piano F."/>
        </authorList>
    </citation>
    <scope>NUCLEOTIDE SEQUENCE [LARGE SCALE GENOMIC DNA]</scope>
    <source>
        <strain evidence="11">PF1309</strain>
    </source>
</reference>
<dbReference type="PROSITE" id="PS51195">
    <property type="entry name" value="Q_MOTIF"/>
    <property type="match status" value="1"/>
</dbReference>
<feature type="short sequence motif" description="Q motif" evidence="6">
    <location>
        <begin position="185"/>
        <end position="213"/>
    </location>
</feature>
<dbReference type="GO" id="GO:0003676">
    <property type="term" value="F:nucleic acid binding"/>
    <property type="evidence" value="ECO:0007669"/>
    <property type="project" value="InterPro"/>
</dbReference>
<sequence length="906" mass="102556">MEPPYADLPEHAEQVLRYDSHSDHEYFNGPPCDSGFGFDGRNRSDSGYGDYNRDTNGLRGGNRNSDFGGRRDERNDYFAMPNVLSFNNRNNGGFISSRSDRGRYENDHCCERAVFSEGPLFVENSRFSNFGEGFEKNRAPRYWVPDTENAENLQKEDKEFLKGLDDALQDTPVEIEGGADLPPFETWEDSGLDPRLIENCRKSGYRKPRPIQAALIPHILHGDNAIGVTETGSGKTASFVLPILNQILAMGKDRIDEERRKLRPFAIIVTPVRELAKQIYHHFIKMAVGTGIAIALSYGEMNKEQSIAKMSEGCHVLVGTSGRLMDFVTNATIGLKNLKYFVFDGMDRMLQNAQGRFDNEHLMAIVHDYSFPKPTERQTLLFSATFDKETEGIAVKVMGDPNGRGLLPYVKAKHSVNTRANKRVHQQFIQTDGIYMKNEELLRILRESKDNFGRVPRTLIFVSQKKRSDILAQAITMDRAGFKAASINGDRPQDEREKALSQFEKGDVDILVATDVCSRIGRTGRLKNGRSTTFISEREPNDVKFTPTLVELVEEVGQVAPEWLREVASSTDREESSTSEWSIYNSESSLLDDLGEDNPDLKLFTTYTGEEKIISIACADSTEAENSDLFSTNGTINLRTTVIPFNSKKGVRRCMPMTVSKGEVKRRWALPKAFNRAQLKFYLRGGDKLVDTCIEKFNGIRGNRVGKDDHQPLGWQLSKLTEDQIEKRVRSRTIVALFQQIRHLYVLCDNLSDIQEANSQYLVQQIPTTYISLSGFTGYGLYQANVRHEFAVVFIKRSDETPEFMMGAIFKGSRQPDFSVPQPVEMTYSNYRSILFSSTSLVKSTNKPMTRHLNNLDEREDSEEGEVGNEDGEDNPDESENLEGEIESENEENEDEENEDDEIQID</sequence>
<dbReference type="Pfam" id="PF00270">
    <property type="entry name" value="DEAD"/>
    <property type="match status" value="1"/>
</dbReference>
<protein>
    <recommendedName>
        <fullName evidence="1">RNA helicase</fullName>
        <ecNumber evidence="1">3.6.4.13</ecNumber>
    </recommendedName>
</protein>
<keyword evidence="12" id="KW-1185">Reference proteome</keyword>
<dbReference type="OrthoDB" id="196131at2759"/>
<evidence type="ECO:0000259" key="10">
    <source>
        <dbReference type="PROSITE" id="PS51195"/>
    </source>
</evidence>
<dbReference type="Proteomes" id="UP000218231">
    <property type="component" value="Unassembled WGS sequence"/>
</dbReference>
<accession>A0A2A2LB55</accession>
<evidence type="ECO:0000256" key="2">
    <source>
        <dbReference type="ARBA" id="ARBA00022741"/>
    </source>
</evidence>
<evidence type="ECO:0000313" key="12">
    <source>
        <dbReference type="Proteomes" id="UP000218231"/>
    </source>
</evidence>
<dbReference type="Gene3D" id="3.40.50.300">
    <property type="entry name" value="P-loop containing nucleotide triphosphate hydrolases"/>
    <property type="match status" value="2"/>
</dbReference>
<evidence type="ECO:0000259" key="9">
    <source>
        <dbReference type="PROSITE" id="PS51194"/>
    </source>
</evidence>
<feature type="domain" description="Helicase C-terminal" evidence="9">
    <location>
        <begin position="437"/>
        <end position="614"/>
    </location>
</feature>
<dbReference type="Pfam" id="PF00271">
    <property type="entry name" value="Helicase_C"/>
    <property type="match status" value="1"/>
</dbReference>
<keyword evidence="2" id="KW-0547">Nucleotide-binding</keyword>
<feature type="domain" description="Helicase ATP-binding" evidence="8">
    <location>
        <begin position="216"/>
        <end position="404"/>
    </location>
</feature>
<dbReference type="InterPro" id="IPR014001">
    <property type="entry name" value="Helicase_ATP-bd"/>
</dbReference>
<dbReference type="STRING" id="2018661.A0A2A2LB55"/>
<dbReference type="EMBL" id="LIAE01006972">
    <property type="protein sequence ID" value="PAV83287.1"/>
    <property type="molecule type" value="Genomic_DNA"/>
</dbReference>
<organism evidence="11 12">
    <name type="scientific">Diploscapter pachys</name>
    <dbReference type="NCBI Taxonomy" id="2018661"/>
    <lineage>
        <taxon>Eukaryota</taxon>
        <taxon>Metazoa</taxon>
        <taxon>Ecdysozoa</taxon>
        <taxon>Nematoda</taxon>
        <taxon>Chromadorea</taxon>
        <taxon>Rhabditida</taxon>
        <taxon>Rhabditina</taxon>
        <taxon>Rhabditomorpha</taxon>
        <taxon>Rhabditoidea</taxon>
        <taxon>Rhabditidae</taxon>
        <taxon>Diploscapter</taxon>
    </lineage>
</organism>
<evidence type="ECO:0000259" key="8">
    <source>
        <dbReference type="PROSITE" id="PS51192"/>
    </source>
</evidence>
<dbReference type="CDD" id="cd18787">
    <property type="entry name" value="SF2_C_DEAD"/>
    <property type="match status" value="1"/>
</dbReference>
<dbReference type="InterPro" id="IPR027417">
    <property type="entry name" value="P-loop_NTPase"/>
</dbReference>
<dbReference type="PROSITE" id="PS51192">
    <property type="entry name" value="HELICASE_ATP_BIND_1"/>
    <property type="match status" value="1"/>
</dbReference>
<dbReference type="InterPro" id="IPR001650">
    <property type="entry name" value="Helicase_C-like"/>
</dbReference>
<dbReference type="InterPro" id="IPR011545">
    <property type="entry name" value="DEAD/DEAH_box_helicase_dom"/>
</dbReference>